<feature type="binding site" evidence="16">
    <location>
        <begin position="8"/>
        <end position="13"/>
    </location>
    <ligand>
        <name>NAD(+)</name>
        <dbReference type="ChEBI" id="CHEBI:57540"/>
    </ligand>
</feature>
<feature type="binding site" evidence="13">
    <location>
        <position position="190"/>
    </location>
    <ligand>
        <name>sn-glycerol 3-phosphate</name>
        <dbReference type="ChEBI" id="CHEBI:57597"/>
    </ligand>
</feature>
<dbReference type="InterPro" id="IPR036291">
    <property type="entry name" value="NAD(P)-bd_dom_sf"/>
</dbReference>
<feature type="binding site" evidence="13">
    <location>
        <position position="255"/>
    </location>
    <ligand>
        <name>sn-glycerol 3-phosphate</name>
        <dbReference type="ChEBI" id="CHEBI:57597"/>
    </ligand>
</feature>
<keyword evidence="7 13" id="KW-0594">Phospholipid biosynthesis</keyword>
<reference evidence="20" key="1">
    <citation type="journal article" date="2013" name="Extremophiles">
        <title>Proteinivorax tanatarense gen. nov., sp. nov., an anaerobic, haloalkaliphilic, proteolytic bacterium isolated from a decaying algal bloom, and proposal of Proteinivoraceae fam. nov.</title>
        <authorList>
            <person name="Kevbrin V."/>
            <person name="Boltyanskaya Y."/>
            <person name="Zhilina T."/>
            <person name="Kolganova T."/>
            <person name="Lavrentjeva E."/>
            <person name="Kuznetsov B."/>
        </authorList>
    </citation>
    <scope>NUCLEOTIDE SEQUENCE</scope>
    <source>
        <strain evidence="20">Z-910T</strain>
    </source>
</reference>
<evidence type="ECO:0000256" key="4">
    <source>
        <dbReference type="ARBA" id="ARBA00023002"/>
    </source>
</evidence>
<feature type="binding site" evidence="13">
    <location>
        <position position="106"/>
    </location>
    <ligand>
        <name>sn-glycerol 3-phosphate</name>
        <dbReference type="ChEBI" id="CHEBI:57597"/>
    </ligand>
</feature>
<dbReference type="GO" id="GO:0005829">
    <property type="term" value="C:cytosol"/>
    <property type="evidence" value="ECO:0007669"/>
    <property type="project" value="TreeGrafter"/>
</dbReference>
<keyword evidence="2 13" id="KW-0444">Lipid biosynthesis</keyword>
<dbReference type="InterPro" id="IPR013328">
    <property type="entry name" value="6PGD_dom2"/>
</dbReference>
<protein>
    <recommendedName>
        <fullName evidence="11 13">Glycerol-3-phosphate dehydrogenase [NAD(P)+]</fullName>
        <ecNumber evidence="10 13">1.1.1.94</ecNumber>
    </recommendedName>
    <alternativeName>
        <fullName evidence="13">NAD(P)(+)-dependent glycerol-3-phosphate dehydrogenase</fullName>
    </alternativeName>
    <alternativeName>
        <fullName evidence="12 13">NAD(P)H-dependent dihydroxyacetone-phosphate reductase</fullName>
    </alternativeName>
</protein>
<evidence type="ECO:0000259" key="18">
    <source>
        <dbReference type="Pfam" id="PF01210"/>
    </source>
</evidence>
<feature type="binding site" evidence="13">
    <location>
        <position position="106"/>
    </location>
    <ligand>
        <name>NADPH</name>
        <dbReference type="ChEBI" id="CHEBI:57783"/>
    </ligand>
</feature>
<feature type="binding site" evidence="13">
    <location>
        <position position="32"/>
    </location>
    <ligand>
        <name>NADPH</name>
        <dbReference type="ChEBI" id="CHEBI:57783"/>
    </ligand>
</feature>
<evidence type="ECO:0000256" key="6">
    <source>
        <dbReference type="ARBA" id="ARBA00023098"/>
    </source>
</evidence>
<comment type="caution">
    <text evidence="13">Lacks conserved residue(s) required for the propagation of feature annotation.</text>
</comment>
<comment type="similarity">
    <text evidence="1 13 17">Belongs to the NAD-dependent glycerol-3-phosphate dehydrogenase family.</text>
</comment>
<evidence type="ECO:0000256" key="3">
    <source>
        <dbReference type="ARBA" id="ARBA00022857"/>
    </source>
</evidence>
<feature type="binding site" evidence="13">
    <location>
        <position position="139"/>
    </location>
    <ligand>
        <name>NADPH</name>
        <dbReference type="ChEBI" id="CHEBI:57783"/>
    </ligand>
</feature>
<dbReference type="NCBIfam" id="NF000941">
    <property type="entry name" value="PRK00094.1-3"/>
    <property type="match status" value="1"/>
</dbReference>
<evidence type="ECO:0000256" key="9">
    <source>
        <dbReference type="ARBA" id="ARBA00052716"/>
    </source>
</evidence>
<feature type="domain" description="Glycerol-3-phosphate dehydrogenase NAD-dependent C-terminal" evidence="19">
    <location>
        <begin position="179"/>
        <end position="319"/>
    </location>
</feature>
<feature type="domain" description="Glycerol-3-phosphate dehydrogenase NAD-dependent N-terminal" evidence="18">
    <location>
        <begin position="3"/>
        <end position="159"/>
    </location>
</feature>
<evidence type="ECO:0000256" key="10">
    <source>
        <dbReference type="ARBA" id="ARBA00066687"/>
    </source>
</evidence>
<evidence type="ECO:0000256" key="17">
    <source>
        <dbReference type="RuleBase" id="RU000437"/>
    </source>
</evidence>
<dbReference type="HAMAP" id="MF_00394">
    <property type="entry name" value="NAD_Glyc3P_dehydrog"/>
    <property type="match status" value="1"/>
</dbReference>
<comment type="subcellular location">
    <subcellularLocation>
        <location evidence="13">Cytoplasm</location>
    </subcellularLocation>
</comment>
<name>A0AAU7VII1_9FIRM</name>
<keyword evidence="3 13" id="KW-0521">NADP</keyword>
<feature type="binding site" evidence="13">
    <location>
        <position position="278"/>
    </location>
    <ligand>
        <name>NADPH</name>
        <dbReference type="ChEBI" id="CHEBI:57783"/>
    </ligand>
</feature>
<dbReference type="PANTHER" id="PTHR11728">
    <property type="entry name" value="GLYCEROL-3-PHOSPHATE DEHYDROGENASE"/>
    <property type="match status" value="1"/>
</dbReference>
<dbReference type="AlphaFoldDB" id="A0AAU7VII1"/>
<feature type="active site" description="Proton acceptor" evidence="13 14">
    <location>
        <position position="190"/>
    </location>
</feature>
<dbReference type="Gene3D" id="1.10.1040.10">
    <property type="entry name" value="N-(1-d-carboxylethyl)-l-norvaline Dehydrogenase, domain 2"/>
    <property type="match status" value="1"/>
</dbReference>
<evidence type="ECO:0000256" key="13">
    <source>
        <dbReference type="HAMAP-Rule" id="MF_00394"/>
    </source>
</evidence>
<proteinExistence type="inferred from homology"/>
<evidence type="ECO:0000256" key="1">
    <source>
        <dbReference type="ARBA" id="ARBA00011009"/>
    </source>
</evidence>
<keyword evidence="13" id="KW-0547">Nucleotide-binding</keyword>
<feature type="binding site" evidence="16">
    <location>
        <position position="254"/>
    </location>
    <ligand>
        <name>NAD(+)</name>
        <dbReference type="ChEBI" id="CHEBI:57540"/>
    </ligand>
</feature>
<comment type="catalytic activity">
    <reaction evidence="9">
        <text>sn-glycerol 3-phosphate + NADP(+) = dihydroxyacetone phosphate + NADPH + H(+)</text>
        <dbReference type="Rhea" id="RHEA:11096"/>
        <dbReference type="ChEBI" id="CHEBI:15378"/>
        <dbReference type="ChEBI" id="CHEBI:57597"/>
        <dbReference type="ChEBI" id="CHEBI:57642"/>
        <dbReference type="ChEBI" id="CHEBI:57783"/>
        <dbReference type="ChEBI" id="CHEBI:58349"/>
        <dbReference type="EC" id="1.1.1.94"/>
    </reaction>
    <physiologicalReaction direction="right-to-left" evidence="9">
        <dbReference type="Rhea" id="RHEA:11098"/>
    </physiologicalReaction>
</comment>
<evidence type="ECO:0000256" key="8">
    <source>
        <dbReference type="ARBA" id="ARBA00023264"/>
    </source>
</evidence>
<feature type="binding site" evidence="13">
    <location>
        <position position="280"/>
    </location>
    <ligand>
        <name>NADPH</name>
        <dbReference type="ChEBI" id="CHEBI:57783"/>
    </ligand>
</feature>
<dbReference type="GO" id="GO:0006650">
    <property type="term" value="P:glycerophospholipid metabolic process"/>
    <property type="evidence" value="ECO:0007669"/>
    <property type="project" value="UniProtKB-UniRule"/>
</dbReference>
<dbReference type="InterPro" id="IPR006168">
    <property type="entry name" value="G3P_DH_NAD-dep"/>
</dbReference>
<feature type="binding site" evidence="13">
    <location>
        <position position="254"/>
    </location>
    <ligand>
        <name>NADPH</name>
        <dbReference type="ChEBI" id="CHEBI:57783"/>
    </ligand>
</feature>
<dbReference type="GO" id="GO:0046167">
    <property type="term" value="P:glycerol-3-phosphate biosynthetic process"/>
    <property type="evidence" value="ECO:0007669"/>
    <property type="project" value="UniProtKB-UniRule"/>
</dbReference>
<feature type="binding site" evidence="15">
    <location>
        <position position="106"/>
    </location>
    <ligand>
        <name>substrate</name>
    </ligand>
</feature>
<feature type="binding site" evidence="16">
    <location>
        <position position="139"/>
    </location>
    <ligand>
        <name>NAD(+)</name>
        <dbReference type="ChEBI" id="CHEBI:57540"/>
    </ligand>
</feature>
<dbReference type="SUPFAM" id="SSF48179">
    <property type="entry name" value="6-phosphogluconate dehydrogenase C-terminal domain-like"/>
    <property type="match status" value="1"/>
</dbReference>
<dbReference type="Pfam" id="PF01210">
    <property type="entry name" value="NAD_Gly3P_dh_N"/>
    <property type="match status" value="1"/>
</dbReference>
<sequence length="342" mass="36653">MRKISILGAGGWGTALATSFAKNGRKVSLWTRTEESAKNLNKVRENIKYLPGAIIPANVEITSSIDKCIAESEIVVIVTPSSAVRVICEKIKNTIPKETIIVTASKGFEQNSLLRMSEVIQDVLGENHPVAVLSGPNHAEEVGKDIPTATVVAAKQKEVAEAVQDAFMGPKLRVYTNPDVVGVETGGALKNIIALGAGISDGLEFGDNTKSALLTRGLTEIARLGVAMGGEKMTFAGLSGIGDLVATCTSQHSRNWRAGNLLGQGKSLEEILSETNMVVEGVKTAKSVNHLAEKYGVEMPISKQIYKVLFEDKDPKEAVTDLMLRGKTKEIEEVVMPQDGNW</sequence>
<reference evidence="20" key="2">
    <citation type="submission" date="2024-06" db="EMBL/GenBank/DDBJ databases">
        <authorList>
            <person name="Petrova K.O."/>
            <person name="Toshchakov S.V."/>
            <person name="Boltjanskaja Y.V."/>
            <person name="Kevbrin V."/>
        </authorList>
    </citation>
    <scope>NUCLEOTIDE SEQUENCE</scope>
    <source>
        <strain evidence="20">Z-910T</strain>
    </source>
</reference>
<dbReference type="GO" id="GO:0047952">
    <property type="term" value="F:glycerol-3-phosphate dehydrogenase [NAD(P)+] activity"/>
    <property type="evidence" value="ECO:0007669"/>
    <property type="project" value="UniProtKB-UniRule"/>
</dbReference>
<keyword evidence="13" id="KW-0963">Cytoplasm</keyword>
<dbReference type="SUPFAM" id="SSF51735">
    <property type="entry name" value="NAD(P)-binding Rossmann-fold domains"/>
    <property type="match status" value="1"/>
</dbReference>
<evidence type="ECO:0000259" key="19">
    <source>
        <dbReference type="Pfam" id="PF07479"/>
    </source>
</evidence>
<dbReference type="FunFam" id="3.40.50.720:FF:000019">
    <property type="entry name" value="Glycerol-3-phosphate dehydrogenase [NAD(P)+]"/>
    <property type="match status" value="1"/>
</dbReference>
<evidence type="ECO:0000256" key="14">
    <source>
        <dbReference type="PIRSR" id="PIRSR000114-1"/>
    </source>
</evidence>
<dbReference type="InterPro" id="IPR011128">
    <property type="entry name" value="G3P_DH_NAD-dep_N"/>
</dbReference>
<gene>
    <name evidence="13" type="primary">gpsA</name>
    <name evidence="20" type="ORF">PRVXT_001695</name>
</gene>
<evidence type="ECO:0000256" key="12">
    <source>
        <dbReference type="ARBA" id="ARBA00080511"/>
    </source>
</evidence>
<keyword evidence="8 13" id="KW-1208">Phospholipid metabolism</keyword>
<dbReference type="PANTHER" id="PTHR11728:SF1">
    <property type="entry name" value="GLYCEROL-3-PHOSPHATE DEHYDROGENASE [NAD(+)] 2, CHLOROPLASTIC"/>
    <property type="match status" value="1"/>
</dbReference>
<dbReference type="NCBIfam" id="NF000942">
    <property type="entry name" value="PRK00094.1-4"/>
    <property type="match status" value="1"/>
</dbReference>
<dbReference type="GO" id="GO:0008654">
    <property type="term" value="P:phospholipid biosynthetic process"/>
    <property type="evidence" value="ECO:0007669"/>
    <property type="project" value="UniProtKB-KW"/>
</dbReference>
<accession>A0AAU7VII1</accession>
<feature type="binding site" evidence="15">
    <location>
        <begin position="254"/>
        <end position="255"/>
    </location>
    <ligand>
        <name>substrate</name>
    </ligand>
</feature>
<comment type="function">
    <text evidence="13">Catalyzes the reduction of the glycolytic intermediate dihydroxyacetone phosphate (DHAP) to sn-glycerol 3-phosphate (G3P), the key precursor for phospholipid synthesis.</text>
</comment>
<feature type="binding site" evidence="13">
    <location>
        <position position="243"/>
    </location>
    <ligand>
        <name>sn-glycerol 3-phosphate</name>
        <dbReference type="ChEBI" id="CHEBI:57597"/>
    </ligand>
</feature>
<comment type="pathway">
    <text evidence="13">Membrane lipid metabolism; glycerophospholipid metabolism.</text>
</comment>
<dbReference type="EC" id="1.1.1.94" evidence="10 13"/>
<evidence type="ECO:0000256" key="15">
    <source>
        <dbReference type="PIRSR" id="PIRSR000114-2"/>
    </source>
</evidence>
<dbReference type="PIRSF" id="PIRSF000114">
    <property type="entry name" value="Glycerol-3-P_dh"/>
    <property type="match status" value="1"/>
</dbReference>
<feature type="binding site" evidence="13">
    <location>
        <position position="254"/>
    </location>
    <ligand>
        <name>sn-glycerol 3-phosphate</name>
        <dbReference type="ChEBI" id="CHEBI:57597"/>
    </ligand>
</feature>
<feature type="binding site" evidence="13">
    <location>
        <position position="12"/>
    </location>
    <ligand>
        <name>NADPH</name>
        <dbReference type="ChEBI" id="CHEBI:57783"/>
    </ligand>
</feature>
<organism evidence="20">
    <name type="scientific">Proteinivorax tanatarense</name>
    <dbReference type="NCBI Taxonomy" id="1260629"/>
    <lineage>
        <taxon>Bacteria</taxon>
        <taxon>Bacillati</taxon>
        <taxon>Bacillota</taxon>
        <taxon>Clostridia</taxon>
        <taxon>Eubacteriales</taxon>
        <taxon>Proteinivoracaceae</taxon>
        <taxon>Proteinivorax</taxon>
    </lineage>
</organism>
<keyword evidence="4 13" id="KW-0560">Oxidoreductase</keyword>
<evidence type="ECO:0000256" key="11">
    <source>
        <dbReference type="ARBA" id="ARBA00069372"/>
    </source>
</evidence>
<evidence type="ECO:0000256" key="7">
    <source>
        <dbReference type="ARBA" id="ARBA00023209"/>
    </source>
</evidence>
<dbReference type="PRINTS" id="PR00077">
    <property type="entry name" value="GPDHDRGNASE"/>
</dbReference>
<evidence type="ECO:0000256" key="2">
    <source>
        <dbReference type="ARBA" id="ARBA00022516"/>
    </source>
</evidence>
<dbReference type="RefSeq" id="WP_350342456.1">
    <property type="nucleotide sequence ID" value="NZ_CP158367.1"/>
</dbReference>
<dbReference type="InterPro" id="IPR008927">
    <property type="entry name" value="6-PGluconate_DH-like_C_sf"/>
</dbReference>
<dbReference type="EMBL" id="CP158367">
    <property type="protein sequence ID" value="XBX73694.1"/>
    <property type="molecule type" value="Genomic_DNA"/>
</dbReference>
<dbReference type="Gene3D" id="3.40.50.720">
    <property type="entry name" value="NAD(P)-binding Rossmann-like Domain"/>
    <property type="match status" value="1"/>
</dbReference>
<dbReference type="InterPro" id="IPR006109">
    <property type="entry name" value="G3P_DH_NAD-dep_C"/>
</dbReference>
<feature type="binding site" evidence="13">
    <location>
        <position position="49"/>
    </location>
    <ligand>
        <name>NADPH</name>
        <dbReference type="ChEBI" id="CHEBI:57783"/>
    </ligand>
</feature>
<feature type="binding site" evidence="13">
    <location>
        <position position="135"/>
    </location>
    <ligand>
        <name>sn-glycerol 3-phosphate</name>
        <dbReference type="ChEBI" id="CHEBI:57597"/>
    </ligand>
</feature>
<dbReference type="NCBIfam" id="NF000940">
    <property type="entry name" value="PRK00094.1-2"/>
    <property type="match status" value="1"/>
</dbReference>
<dbReference type="GO" id="GO:0005975">
    <property type="term" value="P:carbohydrate metabolic process"/>
    <property type="evidence" value="ECO:0007669"/>
    <property type="project" value="InterPro"/>
</dbReference>
<comment type="catalytic activity">
    <reaction evidence="13">
        <text>sn-glycerol 3-phosphate + NAD(+) = dihydroxyacetone phosphate + NADH + H(+)</text>
        <dbReference type="Rhea" id="RHEA:11092"/>
        <dbReference type="ChEBI" id="CHEBI:15378"/>
        <dbReference type="ChEBI" id="CHEBI:57540"/>
        <dbReference type="ChEBI" id="CHEBI:57597"/>
        <dbReference type="ChEBI" id="CHEBI:57642"/>
        <dbReference type="ChEBI" id="CHEBI:57945"/>
        <dbReference type="EC" id="1.1.1.94"/>
    </reaction>
</comment>
<dbReference type="GO" id="GO:0051287">
    <property type="term" value="F:NAD binding"/>
    <property type="evidence" value="ECO:0007669"/>
    <property type="project" value="InterPro"/>
</dbReference>
<evidence type="ECO:0000256" key="16">
    <source>
        <dbReference type="PIRSR" id="PIRSR000114-3"/>
    </source>
</evidence>
<feature type="binding site" evidence="13">
    <location>
        <position position="253"/>
    </location>
    <ligand>
        <name>sn-glycerol 3-phosphate</name>
        <dbReference type="ChEBI" id="CHEBI:57597"/>
    </ligand>
</feature>
<dbReference type="PROSITE" id="PS00957">
    <property type="entry name" value="NAD_G3PDH"/>
    <property type="match status" value="1"/>
</dbReference>
<keyword evidence="6 13" id="KW-0443">Lipid metabolism</keyword>
<dbReference type="FunFam" id="1.10.1040.10:FF:000001">
    <property type="entry name" value="Glycerol-3-phosphate dehydrogenase [NAD(P)+]"/>
    <property type="match status" value="1"/>
</dbReference>
<evidence type="ECO:0000313" key="20">
    <source>
        <dbReference type="EMBL" id="XBX73694.1"/>
    </source>
</evidence>
<evidence type="ECO:0000256" key="5">
    <source>
        <dbReference type="ARBA" id="ARBA00023027"/>
    </source>
</evidence>
<dbReference type="Pfam" id="PF07479">
    <property type="entry name" value="NAD_Gly3P_dh_C"/>
    <property type="match status" value="1"/>
</dbReference>
<dbReference type="GO" id="GO:0046168">
    <property type="term" value="P:glycerol-3-phosphate catabolic process"/>
    <property type="evidence" value="ECO:0007669"/>
    <property type="project" value="InterPro"/>
</dbReference>
<keyword evidence="5 13" id="KW-0520">NAD</keyword>